<feature type="transmembrane region" description="Helical" evidence="2">
    <location>
        <begin position="128"/>
        <end position="146"/>
    </location>
</feature>
<evidence type="ECO:0000256" key="1">
    <source>
        <dbReference type="SAM" id="MobiDB-lite"/>
    </source>
</evidence>
<feature type="transmembrane region" description="Helical" evidence="2">
    <location>
        <begin position="36"/>
        <end position="66"/>
    </location>
</feature>
<keyword evidence="5" id="KW-1185">Reference proteome</keyword>
<sequence>MNAEGSSGKQGRLDAFRSFGRFEHLGHLSRDSRDTLFLLATIAAVVLPHSGHLPAWAAAITSLVLAWRGLLAWRGAALPGRWVLVAVLLLSAGLTWLTHRTLLGREAGITMLVMLMALKTLELRARRDAFVVFFLGFFLVLTQFFYSQTMLTAAWMILSVWALLSALVLAQMPVGTPSLRLAAAQAARSTLLGLPVMIFLFVLFPRIGPLWGIPADSVGRTGLSNQLDFGAMSEIANDDSVAMRLRFAGPPPPPSARYFRGPVLGQFDGRSWRQTTMAWPGQTDALRVSGTALDYELTLEPLRSSVVPLLEMSGEPAGSERPLEDLTLKRAPELQWLAPRPITERLRLNAQVYPHFSHGPLQASLALQNYSDLPPGFNPRTLQWAAQLRREARFARLDEAALAPALAAAVLQHIASADFIYTLAPGRYGEVTPHLIDEFWFDRRLGFCEHFSAAFVVVMRAMGVPARIVTGFQGMDAQPQDGFWIVRNSNAHAWAEYWAPGQGWVRADPTAAVAPERIQIGLALRPPPGVFAGAFQGALGQISPQLWLSLRRGWEVLENRWQQSVLNYSRQSQFDLLKGAGFAAPDWTLLGQVSAGLIALATLLDTVWSHWRARPHDEWHRQSGRILRELRRWGLDEAGLHQGPRRWAELLSERHGAAADPAATMLLALEAARYGRRAEGRQADGRQADGRQAEGRRSAKLADKMAKAWARRRWLRDFRAAGRMLRGKIR</sequence>
<dbReference type="InterPro" id="IPR021878">
    <property type="entry name" value="TgpA_N"/>
</dbReference>
<keyword evidence="2" id="KW-0472">Membrane</keyword>
<dbReference type="Pfam" id="PF01841">
    <property type="entry name" value="Transglut_core"/>
    <property type="match status" value="1"/>
</dbReference>
<feature type="transmembrane region" description="Helical" evidence="2">
    <location>
        <begin position="152"/>
        <end position="170"/>
    </location>
</feature>
<keyword evidence="2" id="KW-0812">Transmembrane</keyword>
<dbReference type="Pfam" id="PF11992">
    <property type="entry name" value="TgpA_N"/>
    <property type="match status" value="1"/>
</dbReference>
<dbReference type="Gene3D" id="3.10.620.30">
    <property type="match status" value="1"/>
</dbReference>
<dbReference type="RefSeq" id="WP_273599508.1">
    <property type="nucleotide sequence ID" value="NZ_JAQQXT010000003.1"/>
</dbReference>
<dbReference type="PANTHER" id="PTHR42736:SF1">
    <property type="entry name" value="PROTEIN-GLUTAMINE GAMMA-GLUTAMYLTRANSFERASE"/>
    <property type="match status" value="1"/>
</dbReference>
<gene>
    <name evidence="4" type="ORF">PRZ03_06315</name>
</gene>
<reference evidence="4 5" key="1">
    <citation type="submission" date="2022-10" db="EMBL/GenBank/DDBJ databases">
        <title>Paucibacter sp. hw1 Genome sequencing.</title>
        <authorList>
            <person name="Park S."/>
        </authorList>
    </citation>
    <scope>NUCLEOTIDE SEQUENCE [LARGE SCALE GENOMIC DNA]</scope>
    <source>
        <strain evidence="5">hw1</strain>
    </source>
</reference>
<evidence type="ECO:0000313" key="5">
    <source>
        <dbReference type="Proteomes" id="UP001221189"/>
    </source>
</evidence>
<evidence type="ECO:0000313" key="4">
    <source>
        <dbReference type="EMBL" id="MDC8771178.1"/>
    </source>
</evidence>
<evidence type="ECO:0000256" key="2">
    <source>
        <dbReference type="SAM" id="Phobius"/>
    </source>
</evidence>
<feature type="transmembrane region" description="Helical" evidence="2">
    <location>
        <begin position="78"/>
        <end position="97"/>
    </location>
</feature>
<feature type="region of interest" description="Disordered" evidence="1">
    <location>
        <begin position="678"/>
        <end position="699"/>
    </location>
</feature>
<name>A0ABT5KB55_9BURK</name>
<dbReference type="Proteomes" id="UP001221189">
    <property type="component" value="Unassembled WGS sequence"/>
</dbReference>
<comment type="caution">
    <text evidence="4">The sequence shown here is derived from an EMBL/GenBank/DDBJ whole genome shotgun (WGS) entry which is preliminary data.</text>
</comment>
<dbReference type="SUPFAM" id="SSF54001">
    <property type="entry name" value="Cysteine proteinases"/>
    <property type="match status" value="1"/>
</dbReference>
<dbReference type="PANTHER" id="PTHR42736">
    <property type="entry name" value="PROTEIN-GLUTAMINE GAMMA-GLUTAMYLTRANSFERASE"/>
    <property type="match status" value="1"/>
</dbReference>
<proteinExistence type="predicted"/>
<dbReference type="EMBL" id="JAQQXT010000003">
    <property type="protein sequence ID" value="MDC8771178.1"/>
    <property type="molecule type" value="Genomic_DNA"/>
</dbReference>
<dbReference type="SMART" id="SM00460">
    <property type="entry name" value="TGc"/>
    <property type="match status" value="1"/>
</dbReference>
<organism evidence="4 5">
    <name type="scientific">Roseateles albus</name>
    <dbReference type="NCBI Taxonomy" id="2987525"/>
    <lineage>
        <taxon>Bacteria</taxon>
        <taxon>Pseudomonadati</taxon>
        <taxon>Pseudomonadota</taxon>
        <taxon>Betaproteobacteria</taxon>
        <taxon>Burkholderiales</taxon>
        <taxon>Sphaerotilaceae</taxon>
        <taxon>Roseateles</taxon>
    </lineage>
</organism>
<keyword evidence="2" id="KW-1133">Transmembrane helix</keyword>
<evidence type="ECO:0000259" key="3">
    <source>
        <dbReference type="SMART" id="SM00460"/>
    </source>
</evidence>
<dbReference type="InterPro" id="IPR002931">
    <property type="entry name" value="Transglutaminase-like"/>
</dbReference>
<feature type="transmembrane region" description="Helical" evidence="2">
    <location>
        <begin position="191"/>
        <end position="211"/>
    </location>
</feature>
<dbReference type="InterPro" id="IPR052901">
    <property type="entry name" value="Bact_TGase-like"/>
</dbReference>
<dbReference type="InterPro" id="IPR038765">
    <property type="entry name" value="Papain-like_cys_pep_sf"/>
</dbReference>
<protein>
    <submittedName>
        <fullName evidence="4">DUF3488 and transglutaminase-like domain-containing protein</fullName>
    </submittedName>
</protein>
<accession>A0ABT5KB55</accession>
<feature type="domain" description="Transglutaminase-like" evidence="3">
    <location>
        <begin position="440"/>
        <end position="511"/>
    </location>
</feature>